<proteinExistence type="predicted"/>
<dbReference type="Proteomes" id="UP001279734">
    <property type="component" value="Unassembled WGS sequence"/>
</dbReference>
<evidence type="ECO:0000313" key="2">
    <source>
        <dbReference type="Proteomes" id="UP001279734"/>
    </source>
</evidence>
<accession>A0AAD3SIG5</accession>
<keyword evidence="2" id="KW-1185">Reference proteome</keyword>
<gene>
    <name evidence="1" type="ORF">Nepgr_013130</name>
</gene>
<organism evidence="1 2">
    <name type="scientific">Nepenthes gracilis</name>
    <name type="common">Slender pitcher plant</name>
    <dbReference type="NCBI Taxonomy" id="150966"/>
    <lineage>
        <taxon>Eukaryota</taxon>
        <taxon>Viridiplantae</taxon>
        <taxon>Streptophyta</taxon>
        <taxon>Embryophyta</taxon>
        <taxon>Tracheophyta</taxon>
        <taxon>Spermatophyta</taxon>
        <taxon>Magnoliopsida</taxon>
        <taxon>eudicotyledons</taxon>
        <taxon>Gunneridae</taxon>
        <taxon>Pentapetalae</taxon>
        <taxon>Caryophyllales</taxon>
        <taxon>Nepenthaceae</taxon>
        <taxon>Nepenthes</taxon>
    </lineage>
</organism>
<protein>
    <submittedName>
        <fullName evidence="1">Uncharacterized protein</fullName>
    </submittedName>
</protein>
<reference evidence="1" key="1">
    <citation type="submission" date="2023-05" db="EMBL/GenBank/DDBJ databases">
        <title>Nepenthes gracilis genome sequencing.</title>
        <authorList>
            <person name="Fukushima K."/>
        </authorList>
    </citation>
    <scope>NUCLEOTIDE SEQUENCE</scope>
    <source>
        <strain evidence="1">SING2019-196</strain>
    </source>
</reference>
<name>A0AAD3SIG5_NEPGR</name>
<dbReference type="EMBL" id="BSYO01000011">
    <property type="protein sequence ID" value="GMH11289.1"/>
    <property type="molecule type" value="Genomic_DNA"/>
</dbReference>
<comment type="caution">
    <text evidence="1">The sequence shown here is derived from an EMBL/GenBank/DDBJ whole genome shotgun (WGS) entry which is preliminary data.</text>
</comment>
<dbReference type="AlphaFoldDB" id="A0AAD3SIG5"/>
<evidence type="ECO:0000313" key="1">
    <source>
        <dbReference type="EMBL" id="GMH11289.1"/>
    </source>
</evidence>
<sequence>MSEGKSFNGKESKRNENFSVVKVRVRRYLKLGGLLVVTDRIATSSLQSCITLESHAKRETMKGTAMELPISLSGGAFHAAEPATTMPVD</sequence>